<evidence type="ECO:0008006" key="3">
    <source>
        <dbReference type="Google" id="ProtNLM"/>
    </source>
</evidence>
<proteinExistence type="predicted"/>
<dbReference type="Gene3D" id="1.20.1290.10">
    <property type="entry name" value="AhpD-like"/>
    <property type="match status" value="1"/>
</dbReference>
<dbReference type="OrthoDB" id="287782at2"/>
<dbReference type="EMBL" id="LWHQ01000017">
    <property type="protein sequence ID" value="OAS25297.1"/>
    <property type="molecule type" value="Genomic_DNA"/>
</dbReference>
<dbReference type="Proteomes" id="UP000078316">
    <property type="component" value="Unassembled WGS sequence"/>
</dbReference>
<dbReference type="InterPro" id="IPR029032">
    <property type="entry name" value="AhpD-like"/>
</dbReference>
<evidence type="ECO:0000313" key="1">
    <source>
        <dbReference type="EMBL" id="OAS25297.1"/>
    </source>
</evidence>
<organism evidence="1 2">
    <name type="scientific">Methylobacterium platani</name>
    <dbReference type="NCBI Taxonomy" id="427683"/>
    <lineage>
        <taxon>Bacteria</taxon>
        <taxon>Pseudomonadati</taxon>
        <taxon>Pseudomonadota</taxon>
        <taxon>Alphaproteobacteria</taxon>
        <taxon>Hyphomicrobiales</taxon>
        <taxon>Methylobacteriaceae</taxon>
        <taxon>Methylobacterium</taxon>
    </lineage>
</organism>
<dbReference type="SUPFAM" id="SSF69118">
    <property type="entry name" value="AhpD-like"/>
    <property type="match status" value="1"/>
</dbReference>
<accession>A0A179SBR7</accession>
<reference evidence="1 2" key="1">
    <citation type="submission" date="2016-04" db="EMBL/GenBank/DDBJ databases">
        <authorList>
            <person name="Evans L.H."/>
            <person name="Alamgir A."/>
            <person name="Owens N."/>
            <person name="Weber N.D."/>
            <person name="Virtaneva K."/>
            <person name="Barbian K."/>
            <person name="Babar A."/>
            <person name="Rosenke K."/>
        </authorList>
    </citation>
    <scope>NUCLEOTIDE SEQUENCE [LARGE SCALE GENOMIC DNA]</scope>
    <source>
        <strain evidence="1 2">PMB02</strain>
    </source>
</reference>
<gene>
    <name evidence="1" type="ORF">A5481_10310</name>
</gene>
<name>A0A179SBR7_9HYPH</name>
<dbReference type="AlphaFoldDB" id="A0A179SBR7"/>
<dbReference type="RefSeq" id="WP_048432697.1">
    <property type="nucleotide sequence ID" value="NZ_LWHQ01000017.1"/>
</dbReference>
<sequence>MLLTRIATFLIGRAERRVGVGFDYVRRIAQIDLGLLGRYNKIFGFLDPNTKVPAPAYHVARLRGAVAADCGTCVEAEINLALRAGVDVAFVDRIVSGDYRDLPVGIAAVATLADAVAGRRDDAPEARERVRQAYGEAGLIEIAFAMNGAALLPGIKRAMGFVTACDLDILRKQVRRPGDPTPRPS</sequence>
<protein>
    <recommendedName>
        <fullName evidence="3">Carboxymuconolactone decarboxylase-like domain-containing protein</fullName>
    </recommendedName>
</protein>
<evidence type="ECO:0000313" key="2">
    <source>
        <dbReference type="Proteomes" id="UP000078316"/>
    </source>
</evidence>
<comment type="caution">
    <text evidence="1">The sequence shown here is derived from an EMBL/GenBank/DDBJ whole genome shotgun (WGS) entry which is preliminary data.</text>
</comment>
<dbReference type="STRING" id="427683.A5481_10310"/>